<keyword evidence="2 7" id="KW-0548">Nucleotidyltransferase</keyword>
<keyword evidence="7" id="KW-0539">Nucleus</keyword>
<dbReference type="Gene3D" id="3.30.460.10">
    <property type="entry name" value="Beta Polymerase, domain 2"/>
    <property type="match status" value="1"/>
</dbReference>
<dbReference type="PRINTS" id="PR00869">
    <property type="entry name" value="DNAPOLX"/>
</dbReference>
<dbReference type="EMBL" id="LUEZ02000096">
    <property type="protein sequence ID" value="RDB14743.1"/>
    <property type="molecule type" value="Genomic_DNA"/>
</dbReference>
<dbReference type="EC" id="2.7.7.7" evidence="7"/>
<keyword evidence="3 7" id="KW-0227">DNA damage</keyword>
<feature type="domain" description="DNA-directed DNA polymerase X" evidence="8">
    <location>
        <begin position="30"/>
        <end position="414"/>
    </location>
</feature>
<accession>A0A369J4W9</accession>
<evidence type="ECO:0000313" key="9">
    <source>
        <dbReference type="EMBL" id="RDB14743.1"/>
    </source>
</evidence>
<dbReference type="Proteomes" id="UP000076154">
    <property type="component" value="Unassembled WGS sequence"/>
</dbReference>
<dbReference type="STRING" id="39966.A0A369J4W9"/>
<dbReference type="Gene3D" id="1.10.150.20">
    <property type="entry name" value="5' to 3' exonuclease, C-terminal subdomain"/>
    <property type="match status" value="1"/>
</dbReference>
<dbReference type="InterPro" id="IPR022312">
    <property type="entry name" value="DNA_pol_X"/>
</dbReference>
<dbReference type="InterPro" id="IPR043519">
    <property type="entry name" value="NT_sf"/>
</dbReference>
<dbReference type="InterPro" id="IPR002008">
    <property type="entry name" value="DNA_pol_X_beta-like"/>
</dbReference>
<dbReference type="Gene3D" id="3.30.210.10">
    <property type="entry name" value="DNA polymerase, thumb domain"/>
    <property type="match status" value="1"/>
</dbReference>
<dbReference type="PANTHER" id="PTHR11276:SF28">
    <property type="entry name" value="DNA POLYMERASE LAMBDA"/>
    <property type="match status" value="1"/>
</dbReference>
<dbReference type="InterPro" id="IPR037160">
    <property type="entry name" value="DNA_Pol_thumb_sf"/>
</dbReference>
<dbReference type="GO" id="GO:0046872">
    <property type="term" value="F:metal ion binding"/>
    <property type="evidence" value="ECO:0007669"/>
    <property type="project" value="UniProtKB-UniRule"/>
</dbReference>
<comment type="function">
    <text evidence="7">DNA polymerase that functions in several pathways of DNA repair. Involved in base excision repair (BER) responsible for repair of lesions that give rise to abasic (AP) sites in DNA. Also contributes to DNA double-strand break repair by non-homologous end joining and homologous recombination. Has both template-dependent and template-independent (terminal transferase) DNA polymerase activities. Has also a 5'-deoxyribose-5-phosphate lyase (dRP lyase) activity.</text>
</comment>
<dbReference type="InParanoid" id="A0A369J4W9"/>
<dbReference type="GO" id="GO:0005634">
    <property type="term" value="C:nucleus"/>
    <property type="evidence" value="ECO:0007669"/>
    <property type="project" value="UniProtKB-SubCell"/>
</dbReference>
<dbReference type="InterPro" id="IPR002054">
    <property type="entry name" value="DNA-dir_DNA_pol_X"/>
</dbReference>
<dbReference type="InterPro" id="IPR029398">
    <property type="entry name" value="PolB_thumb"/>
</dbReference>
<dbReference type="Gene3D" id="1.10.150.110">
    <property type="entry name" value="DNA polymerase beta, N-terminal domain-like"/>
    <property type="match status" value="1"/>
</dbReference>
<evidence type="ECO:0000313" key="10">
    <source>
        <dbReference type="Proteomes" id="UP000076154"/>
    </source>
</evidence>
<proteinExistence type="inferred from homology"/>
<evidence type="ECO:0000256" key="3">
    <source>
        <dbReference type="ARBA" id="ARBA00022763"/>
    </source>
</evidence>
<dbReference type="SUPFAM" id="SSF81301">
    <property type="entry name" value="Nucleotidyltransferase"/>
    <property type="match status" value="1"/>
</dbReference>
<keyword evidence="10" id="KW-1185">Reference proteome</keyword>
<evidence type="ECO:0000256" key="6">
    <source>
        <dbReference type="ARBA" id="ARBA00049244"/>
    </source>
</evidence>
<evidence type="ECO:0000256" key="7">
    <source>
        <dbReference type="RuleBase" id="RU366014"/>
    </source>
</evidence>
<reference evidence="9" key="1">
    <citation type="submission" date="2018-04" db="EMBL/GenBank/DDBJ databases">
        <title>Whole genome sequencing of Hypsizygus marmoreus.</title>
        <authorList>
            <person name="Choi I.-G."/>
            <person name="Min B."/>
            <person name="Kim J.-G."/>
            <person name="Kim S."/>
            <person name="Oh Y.-L."/>
            <person name="Kong W.-S."/>
            <person name="Park H."/>
            <person name="Jeong J."/>
            <person name="Song E.-S."/>
        </authorList>
    </citation>
    <scope>NUCLEOTIDE SEQUENCE [LARGE SCALE GENOMIC DNA]</scope>
    <source>
        <strain evidence="9">51987-8</strain>
    </source>
</reference>
<dbReference type="GO" id="GO:0003677">
    <property type="term" value="F:DNA binding"/>
    <property type="evidence" value="ECO:0007669"/>
    <property type="project" value="UniProtKB-UniRule"/>
</dbReference>
<sequence length="419" mass="46737">MLSRISSTSHLHRTLSTRCLALRYASNETSQNKAIIEMLRTEIQQEEAAPAPNKYKLRNFKKALAAVSNSAHPIQTVKDLKPMDGIGKGITLRIAELLSTSSGKNTRDDVSTRKEFQNILLAQELERVPLIGKQKAQKLVEAGCRSIADLKDPKYLDMLAPAARLNAKYFEHLSKPVTREEAETVAAFIGDNISSKHEIIIVGDHRRGRPTCNAIYILLLHPDHVHIPVPSVSPPHLQKDGYQPKPYISLKMRKEGPLLAIIRLLKVRGLIASDGFNISLNWHGVIRMPDKDGTGSWLPRWERTTGIAAGTGDYRRLYLNFAPIKSRGAALIAHTGDNSMKRHLKLKAKSQGLYLDELGLWKWHPDSIEGDNVGEATPDEAGKPAGFWQLLTGTTEEAIFEQLGMEYIPPERRNMAFVS</sequence>
<name>A0A369J4W9_HYPMA</name>
<dbReference type="AlphaFoldDB" id="A0A369J4W9"/>
<protein>
    <recommendedName>
        <fullName evidence="7">DNA polymerase</fullName>
        <ecNumber evidence="7">2.7.7.7</ecNumber>
    </recommendedName>
</protein>
<evidence type="ECO:0000256" key="2">
    <source>
        <dbReference type="ARBA" id="ARBA00022695"/>
    </source>
</evidence>
<keyword evidence="4 7" id="KW-0239">DNA-directed DNA polymerase</keyword>
<evidence type="ECO:0000256" key="5">
    <source>
        <dbReference type="ARBA" id="ARBA00023204"/>
    </source>
</evidence>
<dbReference type="InterPro" id="IPR010996">
    <property type="entry name" value="HHH_MUS81"/>
</dbReference>
<comment type="caution">
    <text evidence="9">The sequence shown here is derived from an EMBL/GenBank/DDBJ whole genome shotgun (WGS) entry which is preliminary data.</text>
</comment>
<evidence type="ECO:0000256" key="1">
    <source>
        <dbReference type="ARBA" id="ARBA00022679"/>
    </source>
</evidence>
<keyword evidence="5 7" id="KW-0234">DNA repair</keyword>
<keyword evidence="1 7" id="KW-0808">Transferase</keyword>
<dbReference type="GO" id="GO:0003887">
    <property type="term" value="F:DNA-directed DNA polymerase activity"/>
    <property type="evidence" value="ECO:0007669"/>
    <property type="project" value="UniProtKB-UniRule"/>
</dbReference>
<dbReference type="Pfam" id="PF14791">
    <property type="entry name" value="DNA_pol_B_thumb"/>
    <property type="match status" value="1"/>
</dbReference>
<dbReference type="Pfam" id="PF14716">
    <property type="entry name" value="HHH_8"/>
    <property type="match status" value="1"/>
</dbReference>
<dbReference type="PANTHER" id="PTHR11276">
    <property type="entry name" value="DNA POLYMERASE TYPE-X FAMILY MEMBER"/>
    <property type="match status" value="1"/>
</dbReference>
<organism evidence="9 10">
    <name type="scientific">Hypsizygus marmoreus</name>
    <name type="common">White beech mushroom</name>
    <name type="synonym">Agaricus marmoreus</name>
    <dbReference type="NCBI Taxonomy" id="39966"/>
    <lineage>
        <taxon>Eukaryota</taxon>
        <taxon>Fungi</taxon>
        <taxon>Dikarya</taxon>
        <taxon>Basidiomycota</taxon>
        <taxon>Agaricomycotina</taxon>
        <taxon>Agaricomycetes</taxon>
        <taxon>Agaricomycetidae</taxon>
        <taxon>Agaricales</taxon>
        <taxon>Tricholomatineae</taxon>
        <taxon>Lyophyllaceae</taxon>
        <taxon>Hypsizygus</taxon>
    </lineage>
</organism>
<comment type="subcellular location">
    <subcellularLocation>
        <location evidence="7">Nucleus</location>
    </subcellularLocation>
</comment>
<dbReference type="PRINTS" id="PR00870">
    <property type="entry name" value="DNAPOLXBETA"/>
</dbReference>
<dbReference type="SUPFAM" id="SSF47802">
    <property type="entry name" value="DNA polymerase beta, N-terminal domain-like"/>
    <property type="match status" value="1"/>
</dbReference>
<evidence type="ECO:0000259" key="8">
    <source>
        <dbReference type="SMART" id="SM00483"/>
    </source>
</evidence>
<dbReference type="InterPro" id="IPR027421">
    <property type="entry name" value="DNA_pol_lamdba_lyase_dom_sf"/>
</dbReference>
<comment type="similarity">
    <text evidence="7">Belongs to the DNA polymerase type-X family.</text>
</comment>
<gene>
    <name evidence="9" type="primary">MIMI_L318</name>
    <name evidence="9" type="ORF">Hypma_016333</name>
</gene>
<evidence type="ECO:0000256" key="4">
    <source>
        <dbReference type="ARBA" id="ARBA00022932"/>
    </source>
</evidence>
<dbReference type="GO" id="GO:0006303">
    <property type="term" value="P:double-strand break repair via nonhomologous end joining"/>
    <property type="evidence" value="ECO:0007669"/>
    <property type="project" value="TreeGrafter"/>
</dbReference>
<comment type="catalytic activity">
    <reaction evidence="6 7">
        <text>DNA(n) + a 2'-deoxyribonucleoside 5'-triphosphate = DNA(n+1) + diphosphate</text>
        <dbReference type="Rhea" id="RHEA:22508"/>
        <dbReference type="Rhea" id="RHEA-COMP:17339"/>
        <dbReference type="Rhea" id="RHEA-COMP:17340"/>
        <dbReference type="ChEBI" id="CHEBI:33019"/>
        <dbReference type="ChEBI" id="CHEBI:61560"/>
        <dbReference type="ChEBI" id="CHEBI:173112"/>
        <dbReference type="EC" id="2.7.7.7"/>
    </reaction>
</comment>
<dbReference type="OrthoDB" id="205514at2759"/>
<dbReference type="SMART" id="SM00483">
    <property type="entry name" value="POLXc"/>
    <property type="match status" value="1"/>
</dbReference>